<comment type="caution">
    <text evidence="1">The sequence shown here is derived from an EMBL/GenBank/DDBJ whole genome shotgun (WGS) entry which is preliminary data.</text>
</comment>
<dbReference type="Proteomes" id="UP000034491">
    <property type="component" value="Unassembled WGS sequence"/>
</dbReference>
<gene>
    <name evidence="1" type="ORF">WH95_03380</name>
</gene>
<sequence>MAENWLILHIEDKMRLAKFVPQVFSPLFLAVGCAYQGNIDKPYTQKATWFSYVGGDDIRARCAPGITEYRLVYNAVYDEQIRSYEIKGKPGGAAEMISRVQEGHGLRGSKISVSDPLAQFGWEKATKMLSTAEVQELEMLLKKSKAGDPHTKGNRLRSDDFYWVSALCYDGAFVYNGWKRTPEGFEHLAFMPFLLKHDETGIEPNPVRDVGTKNAARMHQSKAEKLKHFDLEVDDNGLVTGF</sequence>
<dbReference type="EMBL" id="LANI01000002">
    <property type="protein sequence ID" value="KKJ78351.1"/>
    <property type="molecule type" value="Genomic_DNA"/>
</dbReference>
<organism evidence="1 2">
    <name type="scientific">Kiloniella litopenaei</name>
    <dbReference type="NCBI Taxonomy" id="1549748"/>
    <lineage>
        <taxon>Bacteria</taxon>
        <taxon>Pseudomonadati</taxon>
        <taxon>Pseudomonadota</taxon>
        <taxon>Alphaproteobacteria</taxon>
        <taxon>Rhodospirillales</taxon>
        <taxon>Kiloniellaceae</taxon>
        <taxon>Kiloniella</taxon>
    </lineage>
</organism>
<reference evidence="1 2" key="1">
    <citation type="submission" date="2015-03" db="EMBL/GenBank/DDBJ databases">
        <title>Genome sequence of Kiloniella sp. P1-1, isolated from the gut microflora of Pacific white shrimp, Penaeus vannamei.</title>
        <authorList>
            <person name="Shao Z."/>
            <person name="Wang L."/>
            <person name="Li X."/>
        </authorList>
    </citation>
    <scope>NUCLEOTIDE SEQUENCE [LARGE SCALE GENOMIC DNA]</scope>
    <source>
        <strain evidence="1 2">P1-1</strain>
    </source>
</reference>
<keyword evidence="2" id="KW-1185">Reference proteome</keyword>
<evidence type="ECO:0000313" key="1">
    <source>
        <dbReference type="EMBL" id="KKJ78351.1"/>
    </source>
</evidence>
<name>A0A0M2R9L2_9PROT</name>
<dbReference type="AlphaFoldDB" id="A0A0M2R9L2"/>
<proteinExistence type="predicted"/>
<protein>
    <submittedName>
        <fullName evidence="1">Uncharacterized protein</fullName>
    </submittedName>
</protein>
<accession>A0A0M2R9L2</accession>
<evidence type="ECO:0000313" key="2">
    <source>
        <dbReference type="Proteomes" id="UP000034491"/>
    </source>
</evidence>